<evidence type="ECO:0000256" key="2">
    <source>
        <dbReference type="ARBA" id="ARBA00006472"/>
    </source>
</evidence>
<dbReference type="Pfam" id="PF18029">
    <property type="entry name" value="Glyoxalase_6"/>
    <property type="match status" value="1"/>
</dbReference>
<dbReference type="InterPro" id="IPR001533">
    <property type="entry name" value="Pterin_deHydtase"/>
</dbReference>
<keyword evidence="8" id="KW-1185">Reference proteome</keyword>
<organism evidence="7 8">
    <name type="scientific">Leifsonia kafniensis</name>
    <dbReference type="NCBI Taxonomy" id="475957"/>
    <lineage>
        <taxon>Bacteria</taxon>
        <taxon>Bacillati</taxon>
        <taxon>Actinomycetota</taxon>
        <taxon>Actinomycetes</taxon>
        <taxon>Micrococcales</taxon>
        <taxon>Microbacteriaceae</taxon>
        <taxon>Leifsonia</taxon>
    </lineage>
</organism>
<dbReference type="CDD" id="cd00488">
    <property type="entry name" value="PCD_DCoH"/>
    <property type="match status" value="1"/>
</dbReference>
<dbReference type="SUPFAM" id="SSF55248">
    <property type="entry name" value="PCD-like"/>
    <property type="match status" value="1"/>
</dbReference>
<sequence length="219" mass="23946">MKAPAFLSQADTAHRLRRTAFVHLDGGLHANYRTSDFASALALVNGVGAVAEELNHHPHVLLGWGSATFHLSSHDVGGVTERDMRLALRIQELADLAGATVGGLGPTRYDIAIDCTDVDAILQFWKVGLDYREVVGEDGTELVDPRGQGPRVWFQHMEIARTQRNRIHLDVYVPTTSAKTRVKAVIEAGGVLLTDEHAPDWWVLADAEGNEMCVCTTDN</sequence>
<accession>A0ABP7L4U8</accession>
<evidence type="ECO:0000313" key="8">
    <source>
        <dbReference type="Proteomes" id="UP001501803"/>
    </source>
</evidence>
<dbReference type="SUPFAM" id="SSF54593">
    <property type="entry name" value="Glyoxalase/Bleomycin resistance protein/Dihydroxybiphenyl dioxygenase"/>
    <property type="match status" value="1"/>
</dbReference>
<evidence type="ECO:0000256" key="1">
    <source>
        <dbReference type="ARBA" id="ARBA00001554"/>
    </source>
</evidence>
<dbReference type="Proteomes" id="UP001501803">
    <property type="component" value="Unassembled WGS sequence"/>
</dbReference>
<evidence type="ECO:0000256" key="3">
    <source>
        <dbReference type="ARBA" id="ARBA00013252"/>
    </source>
</evidence>
<dbReference type="EMBL" id="BAABCN010000017">
    <property type="protein sequence ID" value="GAA3895012.1"/>
    <property type="molecule type" value="Genomic_DNA"/>
</dbReference>
<protein>
    <recommendedName>
        <fullName evidence="4">Putative pterin-4-alpha-carbinolamine dehydratase</fullName>
        <ecNumber evidence="3">4.2.1.96</ecNumber>
    </recommendedName>
</protein>
<dbReference type="RefSeq" id="WP_345069720.1">
    <property type="nucleotide sequence ID" value="NZ_BAABCN010000017.1"/>
</dbReference>
<keyword evidence="5" id="KW-0456">Lyase</keyword>
<reference evidence="8" key="1">
    <citation type="journal article" date="2019" name="Int. J. Syst. Evol. Microbiol.">
        <title>The Global Catalogue of Microorganisms (GCM) 10K type strain sequencing project: providing services to taxonomists for standard genome sequencing and annotation.</title>
        <authorList>
            <consortium name="The Broad Institute Genomics Platform"/>
            <consortium name="The Broad Institute Genome Sequencing Center for Infectious Disease"/>
            <person name="Wu L."/>
            <person name="Ma J."/>
        </authorList>
    </citation>
    <scope>NUCLEOTIDE SEQUENCE [LARGE SCALE GENOMIC DNA]</scope>
    <source>
        <strain evidence="8">JCM 17021</strain>
    </source>
</reference>
<evidence type="ECO:0000313" key="7">
    <source>
        <dbReference type="EMBL" id="GAA3895012.1"/>
    </source>
</evidence>
<dbReference type="InterPro" id="IPR041581">
    <property type="entry name" value="Glyoxalase_6"/>
</dbReference>
<gene>
    <name evidence="7" type="ORF">GCM10022381_40720</name>
</gene>
<dbReference type="Gene3D" id="3.10.180.10">
    <property type="entry name" value="2,3-Dihydroxybiphenyl 1,2-Dioxygenase, domain 1"/>
    <property type="match status" value="1"/>
</dbReference>
<feature type="domain" description="Glyoxalase-like" evidence="6">
    <location>
        <begin position="111"/>
        <end position="215"/>
    </location>
</feature>
<dbReference type="EC" id="4.2.1.96" evidence="3"/>
<proteinExistence type="inferred from homology"/>
<comment type="catalytic activity">
    <reaction evidence="1">
        <text>(4aS,6R)-4a-hydroxy-L-erythro-5,6,7,8-tetrahydrobiopterin = (6R)-L-erythro-6,7-dihydrobiopterin + H2O</text>
        <dbReference type="Rhea" id="RHEA:11920"/>
        <dbReference type="ChEBI" id="CHEBI:15377"/>
        <dbReference type="ChEBI" id="CHEBI:15642"/>
        <dbReference type="ChEBI" id="CHEBI:43120"/>
        <dbReference type="EC" id="4.2.1.96"/>
    </reaction>
</comment>
<name>A0ABP7L4U8_9MICO</name>
<evidence type="ECO:0000256" key="4">
    <source>
        <dbReference type="ARBA" id="ARBA00021735"/>
    </source>
</evidence>
<dbReference type="InterPro" id="IPR029068">
    <property type="entry name" value="Glyas_Bleomycin-R_OHBP_Dase"/>
</dbReference>
<dbReference type="PANTHER" id="PTHR35908">
    <property type="entry name" value="HYPOTHETICAL FUSION PROTEIN"/>
    <property type="match status" value="1"/>
</dbReference>
<comment type="similarity">
    <text evidence="2">Belongs to the pterin-4-alpha-carbinolamine dehydratase family.</text>
</comment>
<dbReference type="PANTHER" id="PTHR35908:SF1">
    <property type="entry name" value="CONSERVED PROTEIN"/>
    <property type="match status" value="1"/>
</dbReference>
<comment type="caution">
    <text evidence="7">The sequence shown here is derived from an EMBL/GenBank/DDBJ whole genome shotgun (WGS) entry which is preliminary data.</text>
</comment>
<dbReference type="InterPro" id="IPR036428">
    <property type="entry name" value="PCD_sf"/>
</dbReference>
<dbReference type="Gene3D" id="3.30.1360.20">
    <property type="entry name" value="Transcriptional coactivator/pterin dehydratase"/>
    <property type="match status" value="1"/>
</dbReference>
<evidence type="ECO:0000256" key="5">
    <source>
        <dbReference type="ARBA" id="ARBA00023239"/>
    </source>
</evidence>
<evidence type="ECO:0000259" key="6">
    <source>
        <dbReference type="Pfam" id="PF18029"/>
    </source>
</evidence>
<dbReference type="Pfam" id="PF01329">
    <property type="entry name" value="Pterin_4a"/>
    <property type="match status" value="1"/>
</dbReference>